<comment type="catalytic activity">
    <reaction evidence="1">
        <text>Hydrolyzes the link between N-acetylmuramoyl residues and L-amino acid residues in certain cell-wall glycopeptides.</text>
        <dbReference type="EC" id="3.5.1.28"/>
    </reaction>
</comment>
<keyword evidence="8" id="KW-0378">Hydrolase</keyword>
<keyword evidence="9" id="KW-0862">Zinc</keyword>
<name>A0A3M4APJ0_9PSED</name>
<evidence type="ECO:0000313" key="15">
    <source>
        <dbReference type="Proteomes" id="UP000281604"/>
    </source>
</evidence>
<evidence type="ECO:0000256" key="9">
    <source>
        <dbReference type="ARBA" id="ARBA00022833"/>
    </source>
</evidence>
<dbReference type="CDD" id="cd06583">
    <property type="entry name" value="PGRP"/>
    <property type="match status" value="1"/>
</dbReference>
<evidence type="ECO:0000256" key="4">
    <source>
        <dbReference type="ARBA" id="ARBA00007553"/>
    </source>
</evidence>
<evidence type="ECO:0000256" key="8">
    <source>
        <dbReference type="ARBA" id="ARBA00022801"/>
    </source>
</evidence>
<dbReference type="AlphaFoldDB" id="A0A3M4APJ0"/>
<dbReference type="GO" id="GO:0046872">
    <property type="term" value="F:metal ion binding"/>
    <property type="evidence" value="ECO:0007669"/>
    <property type="project" value="UniProtKB-KW"/>
</dbReference>
<protein>
    <recommendedName>
        <fullName evidence="11">1,6-anhydro-N-acetylmuramyl-L-alanine amidase AmpD</fullName>
        <ecNumber evidence="5">3.5.1.28</ecNumber>
    </recommendedName>
    <alternativeName>
        <fullName evidence="12">N-acetylmuramoyl-L-alanine amidase</fullName>
    </alternativeName>
</protein>
<dbReference type="GO" id="GO:0008745">
    <property type="term" value="F:N-acetylmuramoyl-L-alanine amidase activity"/>
    <property type="evidence" value="ECO:0007669"/>
    <property type="project" value="UniProtKB-EC"/>
</dbReference>
<proteinExistence type="inferred from homology"/>
<dbReference type="EMBL" id="RBQE01000214">
    <property type="protein sequence ID" value="RMP08848.1"/>
    <property type="molecule type" value="Genomic_DNA"/>
</dbReference>
<dbReference type="GO" id="GO:0005737">
    <property type="term" value="C:cytoplasm"/>
    <property type="evidence" value="ECO:0007669"/>
    <property type="project" value="UniProtKB-SubCell"/>
</dbReference>
<evidence type="ECO:0000256" key="12">
    <source>
        <dbReference type="ARBA" id="ARBA00042615"/>
    </source>
</evidence>
<dbReference type="PANTHER" id="PTHR30417">
    <property type="entry name" value="N-ACETYLMURAMOYL-L-ALANINE AMIDASE AMID"/>
    <property type="match status" value="1"/>
</dbReference>
<evidence type="ECO:0000256" key="5">
    <source>
        <dbReference type="ARBA" id="ARBA00011901"/>
    </source>
</evidence>
<accession>A0A3M4APJ0</accession>
<evidence type="ECO:0000256" key="3">
    <source>
        <dbReference type="ARBA" id="ARBA00004496"/>
    </source>
</evidence>
<keyword evidence="10" id="KW-0961">Cell wall biogenesis/degradation</keyword>
<evidence type="ECO:0000256" key="11">
    <source>
        <dbReference type="ARBA" id="ARBA00039257"/>
    </source>
</evidence>
<sequence>MSSFDGREGCNDFSVGIELEGTDEQPFTDAQYNALIDLTRQLRQAYIPITPERICGHSDIAPGRKTDPGPCFDWGRFQAALQD</sequence>
<dbReference type="GO" id="GO:0071555">
    <property type="term" value="P:cell wall organization"/>
    <property type="evidence" value="ECO:0007669"/>
    <property type="project" value="UniProtKB-KW"/>
</dbReference>
<gene>
    <name evidence="14" type="ORF">ALQ30_200353</name>
</gene>
<keyword evidence="7" id="KW-0479">Metal-binding</keyword>
<organism evidence="14 15">
    <name type="scientific">Pseudomonas syringae pv. persicae</name>
    <dbReference type="NCBI Taxonomy" id="237306"/>
    <lineage>
        <taxon>Bacteria</taxon>
        <taxon>Pseudomonadati</taxon>
        <taxon>Pseudomonadota</taxon>
        <taxon>Gammaproteobacteria</taxon>
        <taxon>Pseudomonadales</taxon>
        <taxon>Pseudomonadaceae</taxon>
        <taxon>Pseudomonas</taxon>
    </lineage>
</organism>
<keyword evidence="6" id="KW-0963">Cytoplasm</keyword>
<dbReference type="Pfam" id="PF01510">
    <property type="entry name" value="Amidase_2"/>
    <property type="match status" value="1"/>
</dbReference>
<reference evidence="14 15" key="1">
    <citation type="submission" date="2018-08" db="EMBL/GenBank/DDBJ databases">
        <title>Recombination of ecologically and evolutionarily significant loci maintains genetic cohesion in the Pseudomonas syringae species complex.</title>
        <authorList>
            <person name="Dillon M."/>
            <person name="Thakur S."/>
            <person name="Almeida R.N.D."/>
            <person name="Weir B.S."/>
            <person name="Guttman D.S."/>
        </authorList>
    </citation>
    <scope>NUCLEOTIDE SEQUENCE [LARGE SCALE GENOMIC DNA]</scope>
    <source>
        <strain evidence="14 15">ICMP 3706</strain>
    </source>
</reference>
<dbReference type="EC" id="3.5.1.28" evidence="5"/>
<evidence type="ECO:0000259" key="13">
    <source>
        <dbReference type="Pfam" id="PF01510"/>
    </source>
</evidence>
<evidence type="ECO:0000256" key="6">
    <source>
        <dbReference type="ARBA" id="ARBA00022490"/>
    </source>
</evidence>
<dbReference type="InterPro" id="IPR051206">
    <property type="entry name" value="NAMLAA_amidase_2"/>
</dbReference>
<comment type="caution">
    <text evidence="14">The sequence shown here is derived from an EMBL/GenBank/DDBJ whole genome shotgun (WGS) entry which is preliminary data.</text>
</comment>
<evidence type="ECO:0000256" key="7">
    <source>
        <dbReference type="ARBA" id="ARBA00022723"/>
    </source>
</evidence>
<comment type="similarity">
    <text evidence="4">Belongs to the N-acetylmuramoyl-L-alanine amidase 2 family.</text>
</comment>
<feature type="domain" description="N-acetylmuramoyl-L-alanine amidase" evidence="13">
    <location>
        <begin position="6"/>
        <end position="70"/>
    </location>
</feature>
<dbReference type="InterPro" id="IPR036505">
    <property type="entry name" value="Amidase/PGRP_sf"/>
</dbReference>
<dbReference type="SUPFAM" id="SSF55846">
    <property type="entry name" value="N-acetylmuramoyl-L-alanine amidase-like"/>
    <property type="match status" value="1"/>
</dbReference>
<dbReference type="Proteomes" id="UP000281604">
    <property type="component" value="Unassembled WGS sequence"/>
</dbReference>
<comment type="subcellular location">
    <subcellularLocation>
        <location evidence="3">Cytoplasm</location>
    </subcellularLocation>
</comment>
<dbReference type="GO" id="GO:0009254">
    <property type="term" value="P:peptidoglycan turnover"/>
    <property type="evidence" value="ECO:0007669"/>
    <property type="project" value="TreeGrafter"/>
</dbReference>
<evidence type="ECO:0000313" key="14">
    <source>
        <dbReference type="EMBL" id="RMP08848.1"/>
    </source>
</evidence>
<comment type="cofactor">
    <cofactor evidence="2">
        <name>Zn(2+)</name>
        <dbReference type="ChEBI" id="CHEBI:29105"/>
    </cofactor>
</comment>
<evidence type="ECO:0000256" key="10">
    <source>
        <dbReference type="ARBA" id="ARBA00023316"/>
    </source>
</evidence>
<evidence type="ECO:0000256" key="2">
    <source>
        <dbReference type="ARBA" id="ARBA00001947"/>
    </source>
</evidence>
<dbReference type="Gene3D" id="3.40.80.10">
    <property type="entry name" value="Peptidoglycan recognition protein-like"/>
    <property type="match status" value="1"/>
</dbReference>
<dbReference type="GO" id="GO:0009253">
    <property type="term" value="P:peptidoglycan catabolic process"/>
    <property type="evidence" value="ECO:0007669"/>
    <property type="project" value="InterPro"/>
</dbReference>
<evidence type="ECO:0000256" key="1">
    <source>
        <dbReference type="ARBA" id="ARBA00001561"/>
    </source>
</evidence>
<dbReference type="InterPro" id="IPR002502">
    <property type="entry name" value="Amidase_domain"/>
</dbReference>
<dbReference type="PANTHER" id="PTHR30417:SF4">
    <property type="entry name" value="1,6-ANHYDRO-N-ACETYLMURAMYL-L-ALANINE AMIDASE AMPD"/>
    <property type="match status" value="1"/>
</dbReference>